<sequence>MPPSHHPRRATGSRKSPLDLAGCTWLTARESAASDERGTVTLPSPSPGRPLRAGVVGIGWAGQQHMAAYAAAADVELVAIAGKEEAIRAELAATYGVSRTYADWEEMIAHGDLDVVSVAVPTFLHAPITIAALGTGAHVLCEKPIARTGAEGQAMVDAARAAGRILEITFNHRRRGDIEAIRAAVEDGTIGRPYHARAIWLRRAGIPALGSWFTNAEMSGGGPLVDLGVHVLDWTLHLMGEPRVTAVSAVTHSELGPRGLGGSGAVKHGTGSAYEVEDLATALLRLEGGGSIVLETSWASHRSTPDQFGITLYGTDGGADLSVVDYAPSGELTIYTGDGEMSLDTPVVAPPGRGHAAVVETFLSHVADPSSWPTHDGSIGLSRARIVDACYASAAAGREVALGPELEIIGGRP</sequence>
<keyword evidence="2" id="KW-0520">NAD</keyword>
<feature type="domain" description="Gfo/Idh/MocA-like oxidoreductase N-terminal" evidence="3">
    <location>
        <begin position="51"/>
        <end position="168"/>
    </location>
</feature>
<dbReference type="AlphaFoldDB" id="A0A6I6E2J4"/>
<feature type="domain" description="GFO/IDH/MocA-like oxidoreductase" evidence="4">
    <location>
        <begin position="179"/>
        <end position="318"/>
    </location>
</feature>
<dbReference type="InterPro" id="IPR000683">
    <property type="entry name" value="Gfo/Idh/MocA-like_OxRdtase_N"/>
</dbReference>
<organism evidence="5 6">
    <name type="scientific">Microbacterium oryzae</name>
    <dbReference type="NCBI Taxonomy" id="743009"/>
    <lineage>
        <taxon>Bacteria</taxon>
        <taxon>Bacillati</taxon>
        <taxon>Actinomycetota</taxon>
        <taxon>Actinomycetes</taxon>
        <taxon>Micrococcales</taxon>
        <taxon>Microbacteriaceae</taxon>
        <taxon>Microbacterium</taxon>
    </lineage>
</organism>
<dbReference type="GO" id="GO:0000166">
    <property type="term" value="F:nucleotide binding"/>
    <property type="evidence" value="ECO:0007669"/>
    <property type="project" value="InterPro"/>
</dbReference>
<reference evidence="5 6" key="1">
    <citation type="submission" date="2018-09" db="EMBL/GenBank/DDBJ databases">
        <title>Whole genome sequencing of Microbacterium oryzae strain MB-10T.</title>
        <authorList>
            <person name="Das S.K."/>
        </authorList>
    </citation>
    <scope>NUCLEOTIDE SEQUENCE [LARGE SCALE GENOMIC DNA]</scope>
    <source>
        <strain evidence="5 6">MB-10</strain>
    </source>
</reference>
<dbReference type="InterPro" id="IPR050463">
    <property type="entry name" value="Gfo/Idh/MocA_oxidrdct_glycsds"/>
</dbReference>
<dbReference type="EMBL" id="CP032550">
    <property type="protein sequence ID" value="QGU26710.1"/>
    <property type="molecule type" value="Genomic_DNA"/>
</dbReference>
<proteinExistence type="predicted"/>
<dbReference type="SUPFAM" id="SSF55347">
    <property type="entry name" value="Glyceraldehyde-3-phosphate dehydrogenase-like, C-terminal domain"/>
    <property type="match status" value="1"/>
</dbReference>
<evidence type="ECO:0000313" key="5">
    <source>
        <dbReference type="EMBL" id="QGU26710.1"/>
    </source>
</evidence>
<dbReference type="SUPFAM" id="SSF51735">
    <property type="entry name" value="NAD(P)-binding Rossmann-fold domains"/>
    <property type="match status" value="1"/>
</dbReference>
<dbReference type="InterPro" id="IPR055170">
    <property type="entry name" value="GFO_IDH_MocA-like_dom"/>
</dbReference>
<keyword evidence="6" id="KW-1185">Reference proteome</keyword>
<dbReference type="Proteomes" id="UP000422989">
    <property type="component" value="Chromosome"/>
</dbReference>
<dbReference type="PANTHER" id="PTHR43818">
    <property type="entry name" value="BCDNA.GH03377"/>
    <property type="match status" value="1"/>
</dbReference>
<dbReference type="Gene3D" id="3.40.50.720">
    <property type="entry name" value="NAD(P)-binding Rossmann-like Domain"/>
    <property type="match status" value="1"/>
</dbReference>
<dbReference type="OrthoDB" id="9792085at2"/>
<dbReference type="Gene3D" id="3.30.360.10">
    <property type="entry name" value="Dihydrodipicolinate Reductase, domain 2"/>
    <property type="match status" value="1"/>
</dbReference>
<dbReference type="PANTHER" id="PTHR43818:SF11">
    <property type="entry name" value="BCDNA.GH03377"/>
    <property type="match status" value="1"/>
</dbReference>
<name>A0A6I6E2J4_9MICO</name>
<dbReference type="InterPro" id="IPR036291">
    <property type="entry name" value="NAD(P)-bd_dom_sf"/>
</dbReference>
<keyword evidence="1" id="KW-0560">Oxidoreductase</keyword>
<dbReference type="Pfam" id="PF01408">
    <property type="entry name" value="GFO_IDH_MocA"/>
    <property type="match status" value="1"/>
</dbReference>
<evidence type="ECO:0000313" key="6">
    <source>
        <dbReference type="Proteomes" id="UP000422989"/>
    </source>
</evidence>
<evidence type="ECO:0000259" key="4">
    <source>
        <dbReference type="Pfam" id="PF22725"/>
    </source>
</evidence>
<accession>A0A6I6E2J4</accession>
<evidence type="ECO:0000259" key="3">
    <source>
        <dbReference type="Pfam" id="PF01408"/>
    </source>
</evidence>
<protein>
    <submittedName>
        <fullName evidence="5">Gfo/Idh/MocA family oxidoreductase</fullName>
    </submittedName>
</protein>
<dbReference type="KEGG" id="moj:D7D94_02780"/>
<dbReference type="Pfam" id="PF22725">
    <property type="entry name" value="GFO_IDH_MocA_C3"/>
    <property type="match status" value="1"/>
</dbReference>
<evidence type="ECO:0000256" key="2">
    <source>
        <dbReference type="ARBA" id="ARBA00023027"/>
    </source>
</evidence>
<dbReference type="GO" id="GO:0016491">
    <property type="term" value="F:oxidoreductase activity"/>
    <property type="evidence" value="ECO:0007669"/>
    <property type="project" value="UniProtKB-KW"/>
</dbReference>
<gene>
    <name evidence="5" type="ORF">D7D94_02780</name>
</gene>
<evidence type="ECO:0000256" key="1">
    <source>
        <dbReference type="ARBA" id="ARBA00023002"/>
    </source>
</evidence>